<dbReference type="AlphaFoldDB" id="A0A4U8YN79"/>
<feature type="site" description="Participates in a stacking interaction with the thymidine ring of dTDP-4-oxo-6-deoxyglucose" evidence="8">
    <location>
        <position position="155"/>
    </location>
</feature>
<dbReference type="InterPro" id="IPR011051">
    <property type="entry name" value="RmlC_Cupin_sf"/>
</dbReference>
<dbReference type="PANTHER" id="PTHR21047:SF2">
    <property type="entry name" value="THYMIDINE DIPHOSPHO-4-KETO-RHAMNOSE 3,5-EPIMERASE"/>
    <property type="match status" value="1"/>
</dbReference>
<dbReference type="RefSeq" id="WP_180140356.1">
    <property type="nucleotide sequence ID" value="NZ_CAADHO010000003.1"/>
</dbReference>
<evidence type="ECO:0000256" key="4">
    <source>
        <dbReference type="ARBA" id="ARBA00019595"/>
    </source>
</evidence>
<evidence type="ECO:0000256" key="5">
    <source>
        <dbReference type="ARBA" id="ARBA00029758"/>
    </source>
</evidence>
<evidence type="ECO:0000256" key="2">
    <source>
        <dbReference type="ARBA" id="ARBA00001997"/>
    </source>
</evidence>
<evidence type="ECO:0000313" key="9">
    <source>
        <dbReference type="EMBL" id="VFQ44649.1"/>
    </source>
</evidence>
<name>A0A4U8YN79_9BACT</name>
<evidence type="ECO:0000256" key="6">
    <source>
        <dbReference type="ARBA" id="ARBA00031424"/>
    </source>
</evidence>
<sequence length="182" mass="20715">MAQVLSMNEYDEMDRPRIQTLPGFYGESLIEGVVIKSLDVFSDERGYLMEIMRFNDESMNAGEIKQAIASYSHPGMVKGWHLHSVQEDHLVCVTGMIKLVLYDYREASPTYGVLNEIFMGERNPRAVFIPPGIFHGTKNIGSGISLVIGMPSVYYDPDNVDERRLSPTDNDIIPYDWECRLE</sequence>
<comment type="catalytic activity">
    <reaction evidence="1">
        <text>dTDP-4-dehydro-6-deoxy-alpha-D-glucose = dTDP-4-dehydro-beta-L-rhamnose</text>
        <dbReference type="Rhea" id="RHEA:16969"/>
        <dbReference type="ChEBI" id="CHEBI:57649"/>
        <dbReference type="ChEBI" id="CHEBI:62830"/>
        <dbReference type="EC" id="5.1.3.13"/>
    </reaction>
</comment>
<dbReference type="GO" id="GO:0005829">
    <property type="term" value="C:cytosol"/>
    <property type="evidence" value="ECO:0007669"/>
    <property type="project" value="TreeGrafter"/>
</dbReference>
<evidence type="ECO:0000313" key="10">
    <source>
        <dbReference type="Proteomes" id="UP000507962"/>
    </source>
</evidence>
<gene>
    <name evidence="9" type="ORF">MSL71_22980</name>
</gene>
<protein>
    <recommendedName>
        <fullName evidence="4">dTDP-4-dehydrorhamnose 3,5-epimerase</fullName>
        <ecNumber evidence="3">5.1.3.13</ecNumber>
    </recommendedName>
    <alternativeName>
        <fullName evidence="6">Thymidine diphospho-4-keto-rhamnose 3,5-epimerase</fullName>
    </alternativeName>
    <alternativeName>
        <fullName evidence="5">dTDP-4-keto-6-deoxyglucose 3,5-epimerase</fullName>
    </alternativeName>
    <alternativeName>
        <fullName evidence="7">dTDP-6-deoxy-D-xylo-4-hexulose 3,5-epimerase</fullName>
    </alternativeName>
</protein>
<dbReference type="EC" id="5.1.3.13" evidence="3"/>
<dbReference type="PANTHER" id="PTHR21047">
    <property type="entry name" value="DTDP-6-DEOXY-D-GLUCOSE-3,5 EPIMERASE"/>
    <property type="match status" value="1"/>
</dbReference>
<dbReference type="InterPro" id="IPR000888">
    <property type="entry name" value="RmlC-like"/>
</dbReference>
<reference evidence="9 10" key="1">
    <citation type="submission" date="2019-03" db="EMBL/GenBank/DDBJ databases">
        <authorList>
            <person name="Nijsse B."/>
        </authorList>
    </citation>
    <scope>NUCLEOTIDE SEQUENCE [LARGE SCALE GENOMIC DNA]</scope>
    <source>
        <strain evidence="9">Desulfoluna butyratoxydans MSL71</strain>
    </source>
</reference>
<evidence type="ECO:0000256" key="7">
    <source>
        <dbReference type="ARBA" id="ARBA00033311"/>
    </source>
</evidence>
<comment type="function">
    <text evidence="2">Catalyzes the epimerization of the C3' and C5'positions of dTDP-6-deoxy-D-xylo-4-hexulose, forming dTDP-6-deoxy-L-lyxo-4-hexulose.</text>
</comment>
<accession>A0A4U8YN79</accession>
<dbReference type="GO" id="GO:0000271">
    <property type="term" value="P:polysaccharide biosynthetic process"/>
    <property type="evidence" value="ECO:0007669"/>
    <property type="project" value="TreeGrafter"/>
</dbReference>
<keyword evidence="10" id="KW-1185">Reference proteome</keyword>
<dbReference type="Gene3D" id="2.60.120.10">
    <property type="entry name" value="Jelly Rolls"/>
    <property type="match status" value="1"/>
</dbReference>
<dbReference type="SUPFAM" id="SSF51182">
    <property type="entry name" value="RmlC-like cupins"/>
    <property type="match status" value="1"/>
</dbReference>
<dbReference type="Pfam" id="PF00908">
    <property type="entry name" value="dTDP_sugar_isom"/>
    <property type="match status" value="1"/>
</dbReference>
<evidence type="ECO:0000256" key="1">
    <source>
        <dbReference type="ARBA" id="ARBA00001298"/>
    </source>
</evidence>
<dbReference type="EMBL" id="CAADHO010000003">
    <property type="protein sequence ID" value="VFQ44649.1"/>
    <property type="molecule type" value="Genomic_DNA"/>
</dbReference>
<dbReference type="InterPro" id="IPR014710">
    <property type="entry name" value="RmlC-like_jellyroll"/>
</dbReference>
<evidence type="ECO:0000256" key="8">
    <source>
        <dbReference type="PIRSR" id="PIRSR600888-3"/>
    </source>
</evidence>
<organism evidence="9 10">
    <name type="scientific">Desulfoluna butyratoxydans</name>
    <dbReference type="NCBI Taxonomy" id="231438"/>
    <lineage>
        <taxon>Bacteria</taxon>
        <taxon>Pseudomonadati</taxon>
        <taxon>Thermodesulfobacteriota</taxon>
        <taxon>Desulfobacteria</taxon>
        <taxon>Desulfobacterales</taxon>
        <taxon>Desulfolunaceae</taxon>
        <taxon>Desulfoluna</taxon>
    </lineage>
</organism>
<proteinExistence type="predicted"/>
<dbReference type="GO" id="GO:0008830">
    <property type="term" value="F:dTDP-4-dehydrorhamnose 3,5-epimerase activity"/>
    <property type="evidence" value="ECO:0007669"/>
    <property type="project" value="UniProtKB-EC"/>
</dbReference>
<evidence type="ECO:0000256" key="3">
    <source>
        <dbReference type="ARBA" id="ARBA00012098"/>
    </source>
</evidence>
<dbReference type="Proteomes" id="UP000507962">
    <property type="component" value="Unassembled WGS sequence"/>
</dbReference>